<evidence type="ECO:0000256" key="3">
    <source>
        <dbReference type="ARBA" id="ARBA00022729"/>
    </source>
</evidence>
<evidence type="ECO:0000256" key="2">
    <source>
        <dbReference type="ARBA" id="ARBA00022670"/>
    </source>
</evidence>
<dbReference type="InterPro" id="IPR038765">
    <property type="entry name" value="Papain-like_cys_pep_sf"/>
</dbReference>
<dbReference type="Pfam" id="PF13734">
    <property type="entry name" value="Inhibitor_I69"/>
    <property type="match status" value="1"/>
</dbReference>
<dbReference type="PROSITE" id="PS51257">
    <property type="entry name" value="PROKAR_LIPOPROTEIN"/>
    <property type="match status" value="1"/>
</dbReference>
<evidence type="ECO:0000313" key="8">
    <source>
        <dbReference type="Proteomes" id="UP000823597"/>
    </source>
</evidence>
<name>A0A9D9N911_9BACT</name>
<evidence type="ECO:0000256" key="5">
    <source>
        <dbReference type="ARBA" id="ARBA00022807"/>
    </source>
</evidence>
<dbReference type="GO" id="GO:0008234">
    <property type="term" value="F:cysteine-type peptidase activity"/>
    <property type="evidence" value="ECO:0007669"/>
    <property type="project" value="UniProtKB-KW"/>
</dbReference>
<proteinExistence type="inferred from homology"/>
<dbReference type="Gene3D" id="3.90.70.50">
    <property type="entry name" value="Peptidase C10, streptopain"/>
    <property type="match status" value="2"/>
</dbReference>
<evidence type="ECO:0000256" key="4">
    <source>
        <dbReference type="ARBA" id="ARBA00022801"/>
    </source>
</evidence>
<dbReference type="GO" id="GO:0006508">
    <property type="term" value="P:proteolysis"/>
    <property type="evidence" value="ECO:0007669"/>
    <property type="project" value="UniProtKB-KW"/>
</dbReference>
<comment type="similarity">
    <text evidence="1">Belongs to the peptidase C10 family.</text>
</comment>
<dbReference type="Proteomes" id="UP000823597">
    <property type="component" value="Unassembled WGS sequence"/>
</dbReference>
<organism evidence="7 8">
    <name type="scientific">Candidatus Merdivivens pullistercoris</name>
    <dbReference type="NCBI Taxonomy" id="2840873"/>
    <lineage>
        <taxon>Bacteria</taxon>
        <taxon>Pseudomonadati</taxon>
        <taxon>Bacteroidota</taxon>
        <taxon>Bacteroidia</taxon>
        <taxon>Bacteroidales</taxon>
        <taxon>Muribaculaceae</taxon>
        <taxon>Muribaculaceae incertae sedis</taxon>
        <taxon>Candidatus Merdivivens</taxon>
    </lineage>
</organism>
<keyword evidence="2" id="KW-0645">Protease</keyword>
<protein>
    <submittedName>
        <fullName evidence="7">C10 family peptidase</fullName>
    </submittedName>
</protein>
<reference evidence="7" key="1">
    <citation type="submission" date="2020-10" db="EMBL/GenBank/DDBJ databases">
        <authorList>
            <person name="Gilroy R."/>
        </authorList>
    </citation>
    <scope>NUCLEOTIDE SEQUENCE</scope>
    <source>
        <strain evidence="7">10037</strain>
    </source>
</reference>
<dbReference type="Pfam" id="PF01640">
    <property type="entry name" value="Peptidase_C10"/>
    <property type="match status" value="1"/>
</dbReference>
<dbReference type="AlphaFoldDB" id="A0A9D9N911"/>
<accession>A0A9D9N911</accession>
<reference evidence="7" key="2">
    <citation type="journal article" date="2021" name="PeerJ">
        <title>Extensive microbial diversity within the chicken gut microbiome revealed by metagenomics and culture.</title>
        <authorList>
            <person name="Gilroy R."/>
            <person name="Ravi A."/>
            <person name="Getino M."/>
            <person name="Pursley I."/>
            <person name="Horton D.L."/>
            <person name="Alikhan N.F."/>
            <person name="Baker D."/>
            <person name="Gharbi K."/>
            <person name="Hall N."/>
            <person name="Watson M."/>
            <person name="Adriaenssens E.M."/>
            <person name="Foster-Nyarko E."/>
            <person name="Jarju S."/>
            <person name="Secka A."/>
            <person name="Antonio M."/>
            <person name="Oren A."/>
            <person name="Chaudhuri R.R."/>
            <person name="La Ragione R."/>
            <person name="Hildebrand F."/>
            <person name="Pallen M.J."/>
        </authorList>
    </citation>
    <scope>NUCLEOTIDE SEQUENCE</scope>
    <source>
        <strain evidence="7">10037</strain>
    </source>
</reference>
<dbReference type="SUPFAM" id="SSF54001">
    <property type="entry name" value="Cysteine proteinases"/>
    <property type="match status" value="1"/>
</dbReference>
<keyword evidence="3" id="KW-0732">Signal</keyword>
<sequence>MKTLSHFLCACVVLLFIISCEKQGSRGMDLRHDITGTAISIDESERMLMEIMNGLDAINTKAGNGIQRTVSDRFTVGIPTKSEGGLCYHVFNFEDDNGFAIMSGDRRVTPLLALALDGSLHEGDTIDNPGLAMYLSKLGSYFENTIVRDSLEFVDSLSVVFPGEGNRVYEDTEMEAGHCQVKWFQTYPYNYLCYGTDGERIPVGSSTVAMAQLMSIYKYPHTLDWDGMIEVSTGIRPDGDDSYSKMNTFPEGPITPGVLGPKLVEIAQLMKMTRDLLEGGNPEDIDKIPSALEDFGYSSGGELISYEHGGSRENEAIEELKSGHYVIMVGRESFKVADAGNTVYYNTNTVNTVERNSHSWLVHGLLTETTTIYEGIRPYVFKCYYFLCNYGWGGEADGYYLSDVFDTENGPKLPDPETKSVEDMVDDGNYNDTFSMKYIIGIRK</sequence>
<keyword evidence="4" id="KW-0378">Hydrolase</keyword>
<dbReference type="InterPro" id="IPR044934">
    <property type="entry name" value="Streptopain_sf"/>
</dbReference>
<dbReference type="InterPro" id="IPR025896">
    <property type="entry name" value="Spi_Prtas-inh"/>
</dbReference>
<comment type="caution">
    <text evidence="7">The sequence shown here is derived from an EMBL/GenBank/DDBJ whole genome shotgun (WGS) entry which is preliminary data.</text>
</comment>
<dbReference type="EMBL" id="JADIME010000035">
    <property type="protein sequence ID" value="MBO8465003.1"/>
    <property type="molecule type" value="Genomic_DNA"/>
</dbReference>
<evidence type="ECO:0000259" key="6">
    <source>
        <dbReference type="Pfam" id="PF13734"/>
    </source>
</evidence>
<gene>
    <name evidence="7" type="ORF">IAB93_03285</name>
</gene>
<evidence type="ECO:0000313" key="7">
    <source>
        <dbReference type="EMBL" id="MBO8465003.1"/>
    </source>
</evidence>
<feature type="domain" description="Spi protease inhibitor" evidence="6">
    <location>
        <begin position="86"/>
        <end position="138"/>
    </location>
</feature>
<dbReference type="InterPro" id="IPR000200">
    <property type="entry name" value="Peptidase_C10"/>
</dbReference>
<evidence type="ECO:0000256" key="1">
    <source>
        <dbReference type="ARBA" id="ARBA00009693"/>
    </source>
</evidence>
<keyword evidence="5" id="KW-0788">Thiol protease</keyword>